<dbReference type="EMBL" id="JACGWT010000002">
    <property type="protein sequence ID" value="MBA8794023.1"/>
    <property type="molecule type" value="Genomic_DNA"/>
</dbReference>
<dbReference type="InterPro" id="IPR023346">
    <property type="entry name" value="Lysozyme-like_dom_sf"/>
</dbReference>
<dbReference type="Pfam" id="PF01476">
    <property type="entry name" value="LysM"/>
    <property type="match status" value="1"/>
</dbReference>
<dbReference type="InterPro" id="IPR010618">
    <property type="entry name" value="RPF"/>
</dbReference>
<dbReference type="Proteomes" id="UP000523079">
    <property type="component" value="Unassembled WGS sequence"/>
</dbReference>
<dbReference type="Gene3D" id="3.10.350.10">
    <property type="entry name" value="LysM domain"/>
    <property type="match status" value="1"/>
</dbReference>
<dbReference type="Pfam" id="PF06737">
    <property type="entry name" value="Transglycosylas"/>
    <property type="match status" value="1"/>
</dbReference>
<protein>
    <submittedName>
        <fullName evidence="6">LysM repeat protein</fullName>
    </submittedName>
</protein>
<comment type="caution">
    <text evidence="6">The sequence shown here is derived from an EMBL/GenBank/DDBJ whole genome shotgun (WGS) entry which is preliminary data.</text>
</comment>
<feature type="signal peptide" evidence="4">
    <location>
        <begin position="1"/>
        <end position="34"/>
    </location>
</feature>
<dbReference type="PANTHER" id="PTHR34700:SF4">
    <property type="entry name" value="PHAGE-LIKE ELEMENT PBSX PROTEIN XKDP"/>
    <property type="match status" value="1"/>
</dbReference>
<dbReference type="Gene3D" id="1.10.530.10">
    <property type="match status" value="1"/>
</dbReference>
<evidence type="ECO:0000259" key="5">
    <source>
        <dbReference type="PROSITE" id="PS51782"/>
    </source>
</evidence>
<evidence type="ECO:0000256" key="1">
    <source>
        <dbReference type="ARBA" id="ARBA00010830"/>
    </source>
</evidence>
<dbReference type="PANTHER" id="PTHR34700">
    <property type="entry name" value="POTASSIUM BINDING PROTEIN KBP"/>
    <property type="match status" value="1"/>
</dbReference>
<comment type="similarity">
    <text evidence="1">Belongs to the transglycosylase family. Rpf subfamily.</text>
</comment>
<dbReference type="CDD" id="cd13925">
    <property type="entry name" value="RPF"/>
    <property type="match status" value="1"/>
</dbReference>
<keyword evidence="2" id="KW-0378">Hydrolase</keyword>
<dbReference type="RefSeq" id="WP_182559549.1">
    <property type="nucleotide sequence ID" value="NZ_JACGWT010000002.1"/>
</dbReference>
<dbReference type="PROSITE" id="PS51782">
    <property type="entry name" value="LYSM"/>
    <property type="match status" value="1"/>
</dbReference>
<evidence type="ECO:0000256" key="3">
    <source>
        <dbReference type="SAM" id="MobiDB-lite"/>
    </source>
</evidence>
<keyword evidence="4" id="KW-0732">Signal</keyword>
<proteinExistence type="inferred from homology"/>
<dbReference type="SUPFAM" id="SSF54106">
    <property type="entry name" value="LysM domain"/>
    <property type="match status" value="1"/>
</dbReference>
<gene>
    <name evidence="6" type="ORF">FHX74_001628</name>
</gene>
<keyword evidence="7" id="KW-1185">Reference proteome</keyword>
<feature type="domain" description="LysM" evidence="5">
    <location>
        <begin position="158"/>
        <end position="205"/>
    </location>
</feature>
<evidence type="ECO:0000256" key="4">
    <source>
        <dbReference type="SAM" id="SignalP"/>
    </source>
</evidence>
<name>A0A7W3P5K2_9ACTN</name>
<dbReference type="SMART" id="SM00257">
    <property type="entry name" value="LysM"/>
    <property type="match status" value="1"/>
</dbReference>
<dbReference type="GO" id="GO:0016787">
    <property type="term" value="F:hydrolase activity"/>
    <property type="evidence" value="ECO:0007669"/>
    <property type="project" value="UniProtKB-KW"/>
</dbReference>
<dbReference type="InterPro" id="IPR052196">
    <property type="entry name" value="Bact_Kbp"/>
</dbReference>
<dbReference type="SUPFAM" id="SSF53955">
    <property type="entry name" value="Lysozyme-like"/>
    <property type="match status" value="1"/>
</dbReference>
<dbReference type="CDD" id="cd00118">
    <property type="entry name" value="LysM"/>
    <property type="match status" value="1"/>
</dbReference>
<organism evidence="6 7">
    <name type="scientific">Microlunatus kandeliicorticis</name>
    <dbReference type="NCBI Taxonomy" id="1759536"/>
    <lineage>
        <taxon>Bacteria</taxon>
        <taxon>Bacillati</taxon>
        <taxon>Actinomycetota</taxon>
        <taxon>Actinomycetes</taxon>
        <taxon>Propionibacteriales</taxon>
        <taxon>Propionibacteriaceae</taxon>
        <taxon>Microlunatus</taxon>
    </lineage>
</organism>
<dbReference type="AlphaFoldDB" id="A0A7W3P5K2"/>
<dbReference type="InterPro" id="IPR036779">
    <property type="entry name" value="LysM_dom_sf"/>
</dbReference>
<feature type="compositionally biased region" description="Basic residues" evidence="3">
    <location>
        <begin position="130"/>
        <end position="141"/>
    </location>
</feature>
<evidence type="ECO:0000256" key="2">
    <source>
        <dbReference type="ARBA" id="ARBA00022801"/>
    </source>
</evidence>
<reference evidence="6 7" key="1">
    <citation type="submission" date="2020-07" db="EMBL/GenBank/DDBJ databases">
        <title>Sequencing the genomes of 1000 actinobacteria strains.</title>
        <authorList>
            <person name="Klenk H.-P."/>
        </authorList>
    </citation>
    <scope>NUCLEOTIDE SEQUENCE [LARGE SCALE GENOMIC DNA]</scope>
    <source>
        <strain evidence="6 7">DSM 100723</strain>
    </source>
</reference>
<sequence>MSNSTTVKRIVGTSAAVAVSAGVGLAVGATPANAATVWDRVAACESSGNWSINTGNGFYGGLQFSLSTWRGYGGSGMPQNASKAEQIRIAKKVLKSQGPGAWPVCSVRAGLTRANGAAAGGGSSDSSYSAHKKTKKAKHSSGKTSSKDSSSKARRGSKSITVRSGDTLAKIAHRYHVKGGWKAVYKLNPQLKNPNRIFVGQHIYV</sequence>
<accession>A0A7W3P5K2</accession>
<feature type="chain" id="PRO_5031407071" evidence="4">
    <location>
        <begin position="35"/>
        <end position="205"/>
    </location>
</feature>
<evidence type="ECO:0000313" key="6">
    <source>
        <dbReference type="EMBL" id="MBA8794023.1"/>
    </source>
</evidence>
<dbReference type="InterPro" id="IPR018392">
    <property type="entry name" value="LysM"/>
</dbReference>
<evidence type="ECO:0000313" key="7">
    <source>
        <dbReference type="Proteomes" id="UP000523079"/>
    </source>
</evidence>
<feature type="region of interest" description="Disordered" evidence="3">
    <location>
        <begin position="116"/>
        <end position="165"/>
    </location>
</feature>